<evidence type="ECO:0000313" key="10">
    <source>
        <dbReference type="Proteomes" id="UP000240880"/>
    </source>
</evidence>
<keyword evidence="1 8" id="KW-0963">Cytoplasm</keyword>
<comment type="subunit">
    <text evidence="8">The 20S proteasome core is composed of 14 alpha and 14 beta subunits that assemble into four stacked heptameric rings, resulting in a barrel-shaped structure. The two inner rings, each composed of seven catalytic beta subunits, are sandwiched by two outer rings, each composed of seven alpha subunits. The catalytic chamber with the active sites is on the inside of the barrel. Has a gated structure, the ends of the cylinder being occluded by the N-termini of the alpha-subunits. Is capped at one or both ends by the proteasome regulatory ATPase, PAN.</text>
</comment>
<comment type="similarity">
    <text evidence="8">Belongs to the peptidase T1B family.</text>
</comment>
<comment type="function">
    <text evidence="8">Component of the proteasome core, a large protease complex with broad specificity involved in protein degradation.</text>
</comment>
<gene>
    <name evidence="8" type="primary">psmB</name>
    <name evidence="9" type="ORF">B9Q01_00465</name>
</gene>
<dbReference type="GO" id="GO:0010498">
    <property type="term" value="P:proteasomal protein catabolic process"/>
    <property type="evidence" value="ECO:0007669"/>
    <property type="project" value="UniProtKB-UniRule"/>
</dbReference>
<sequence length="211" mass="22589">MESYASLKKGTTTVGIKTIEGVVLAADKRATAGFMVANKKVNKIAKISDYCAVTIAGTVAQAFYLVETLRVRTQLYFVEHNSKLSVRGIANLASNILQSQKFALLPVALLIGGYDSEARLYMLDFFGSISEEKFIATGSGYSVAMGVIHSNYKEGMDIISAASIAAKAIRAAIEWDAPTGEGIDLALIDKSGVRLLTKNEIEKLVSKAVSV</sequence>
<dbReference type="GO" id="GO:0004298">
    <property type="term" value="F:threonine-type endopeptidase activity"/>
    <property type="evidence" value="ECO:0007669"/>
    <property type="project" value="UniProtKB-UniRule"/>
</dbReference>
<organism evidence="9 10">
    <name type="scientific">Candidatus Marsarchaeota G1 archaeon OSP_D</name>
    <dbReference type="NCBI Taxonomy" id="1978155"/>
    <lineage>
        <taxon>Archaea</taxon>
        <taxon>Candidatus Marsarchaeota</taxon>
        <taxon>Candidatus Marsarchaeota group 1</taxon>
    </lineage>
</organism>
<evidence type="ECO:0000256" key="5">
    <source>
        <dbReference type="ARBA" id="ARBA00022813"/>
    </source>
</evidence>
<dbReference type="Proteomes" id="UP000240880">
    <property type="component" value="Unassembled WGS sequence"/>
</dbReference>
<dbReference type="HAMAP" id="MF_02113_A">
    <property type="entry name" value="Proteasome_B_A"/>
    <property type="match status" value="1"/>
</dbReference>
<dbReference type="GO" id="GO:0019774">
    <property type="term" value="C:proteasome core complex, beta-subunit complex"/>
    <property type="evidence" value="ECO:0007669"/>
    <property type="project" value="UniProtKB-UniRule"/>
</dbReference>
<dbReference type="GO" id="GO:0005737">
    <property type="term" value="C:cytoplasm"/>
    <property type="evidence" value="ECO:0007669"/>
    <property type="project" value="UniProtKB-SubCell"/>
</dbReference>
<dbReference type="Gene3D" id="3.60.20.10">
    <property type="entry name" value="Glutamine Phosphoribosylpyrophosphate, subunit 1, domain 1"/>
    <property type="match status" value="1"/>
</dbReference>
<dbReference type="Pfam" id="PF00227">
    <property type="entry name" value="Proteasome"/>
    <property type="match status" value="1"/>
</dbReference>
<evidence type="ECO:0000256" key="2">
    <source>
        <dbReference type="ARBA" id="ARBA00022670"/>
    </source>
</evidence>
<dbReference type="EMBL" id="NEXC01000002">
    <property type="protein sequence ID" value="PSN84516.1"/>
    <property type="molecule type" value="Genomic_DNA"/>
</dbReference>
<keyword evidence="4 8" id="KW-0378">Hydrolase</keyword>
<keyword evidence="2 8" id="KW-0645">Protease</keyword>
<comment type="subcellular location">
    <subcellularLocation>
        <location evidence="8">Cytoplasm</location>
    </subcellularLocation>
</comment>
<name>A0A2R6ADS4_9ARCH</name>
<proteinExistence type="inferred from homology"/>
<dbReference type="PANTHER" id="PTHR32194">
    <property type="entry name" value="METALLOPROTEASE TLDD"/>
    <property type="match status" value="1"/>
</dbReference>
<feature type="chain" id="PRO_5023383310" description="Proteasome subunit beta" evidence="8">
    <location>
        <begin position="11"/>
        <end position="211"/>
    </location>
</feature>
<dbReference type="InterPro" id="IPR023333">
    <property type="entry name" value="Proteasome_suB-type"/>
</dbReference>
<protein>
    <recommendedName>
        <fullName evidence="8">Proteasome subunit beta</fullName>
        <ecNumber evidence="8">3.4.25.1</ecNumber>
    </recommendedName>
    <alternativeName>
        <fullName evidence="8">20S proteasome beta subunit</fullName>
    </alternativeName>
    <alternativeName>
        <fullName evidence="8">Proteasome core protein PsmB</fullName>
    </alternativeName>
</protein>
<dbReference type="SUPFAM" id="SSF56235">
    <property type="entry name" value="N-terminal nucleophile aminohydrolases (Ntn hydrolases)"/>
    <property type="match status" value="1"/>
</dbReference>
<keyword evidence="6 8" id="KW-0647">Proteasome</keyword>
<dbReference type="InterPro" id="IPR001353">
    <property type="entry name" value="Proteasome_sua/b"/>
</dbReference>
<feature type="active site" description="Nucleophile" evidence="8">
    <location>
        <position position="11"/>
    </location>
</feature>
<accession>A0A2R6ADS4</accession>
<dbReference type="PANTHER" id="PTHR32194:SF0">
    <property type="entry name" value="ATP-DEPENDENT PROTEASE SUBUNIT HSLV"/>
    <property type="match status" value="1"/>
</dbReference>
<dbReference type="InterPro" id="IPR029055">
    <property type="entry name" value="Ntn_hydrolases_N"/>
</dbReference>
<reference evidence="9 10" key="1">
    <citation type="submission" date="2017-04" db="EMBL/GenBank/DDBJ databases">
        <title>Novel microbial lineages endemic to geothermal iron-oxide mats fill important gaps in the evolutionary history of Archaea.</title>
        <authorList>
            <person name="Jay Z.J."/>
            <person name="Beam J.P."/>
            <person name="Dlakic M."/>
            <person name="Rusch D.B."/>
            <person name="Kozubal M.A."/>
            <person name="Inskeep W.P."/>
        </authorList>
    </citation>
    <scope>NUCLEOTIDE SEQUENCE [LARGE SCALE GENOMIC DNA]</scope>
    <source>
        <strain evidence="9">OSP_D</strain>
    </source>
</reference>
<evidence type="ECO:0000256" key="8">
    <source>
        <dbReference type="HAMAP-Rule" id="MF_02113"/>
    </source>
</evidence>
<keyword evidence="3 8" id="KW-0888">Threonine protease</keyword>
<comment type="caution">
    <text evidence="9">The sequence shown here is derived from an EMBL/GenBank/DDBJ whole genome shotgun (WGS) entry which is preliminary data.</text>
</comment>
<comment type="catalytic activity">
    <reaction evidence="8">
        <text>Cleavage of peptide bonds with very broad specificity.</text>
        <dbReference type="EC" id="3.4.25.1"/>
    </reaction>
</comment>
<keyword evidence="7 8" id="KW-0865">Zymogen</keyword>
<comment type="activity regulation">
    <text evidence="8">The formation of the proteasomal ATPase PAN-20S proteasome complex, via the docking of the C-termini of PAN into the intersubunit pockets in the alpha-rings, triggers opening of the gate for substrate entry. Interconversion between the open-gate and close-gate conformations leads to a dynamic regulation of the 20S proteasome proteolysis activity.</text>
</comment>
<dbReference type="AlphaFoldDB" id="A0A2R6ADS4"/>
<evidence type="ECO:0000256" key="7">
    <source>
        <dbReference type="ARBA" id="ARBA00023145"/>
    </source>
</evidence>
<evidence type="ECO:0000256" key="3">
    <source>
        <dbReference type="ARBA" id="ARBA00022698"/>
    </source>
</evidence>
<evidence type="ECO:0000256" key="4">
    <source>
        <dbReference type="ARBA" id="ARBA00022801"/>
    </source>
</evidence>
<dbReference type="EC" id="3.4.25.1" evidence="8"/>
<evidence type="ECO:0000256" key="1">
    <source>
        <dbReference type="ARBA" id="ARBA00022490"/>
    </source>
</evidence>
<keyword evidence="5 8" id="KW-0068">Autocatalytic cleavage</keyword>
<dbReference type="InterPro" id="IPR019983">
    <property type="entry name" value="Pept_T1A_Psome_bsu_arc"/>
</dbReference>
<feature type="propeptide" id="PRO_5015366149" description="Removed in mature form; by autocatalysis" evidence="8">
    <location>
        <begin position="1"/>
        <end position="10"/>
    </location>
</feature>
<evidence type="ECO:0000313" key="9">
    <source>
        <dbReference type="EMBL" id="PSN84516.1"/>
    </source>
</evidence>
<evidence type="ECO:0000256" key="6">
    <source>
        <dbReference type="ARBA" id="ARBA00022942"/>
    </source>
</evidence>
<dbReference type="PROSITE" id="PS51476">
    <property type="entry name" value="PROTEASOME_BETA_2"/>
    <property type="match status" value="1"/>
</dbReference>